<dbReference type="PANTHER" id="PTHR14226:SF29">
    <property type="entry name" value="NEUROPATHY TARGET ESTERASE SWS"/>
    <property type="match status" value="1"/>
</dbReference>
<feature type="active site" description="Proton acceptor" evidence="4">
    <location>
        <position position="194"/>
    </location>
</feature>
<dbReference type="GO" id="GO:0016042">
    <property type="term" value="P:lipid catabolic process"/>
    <property type="evidence" value="ECO:0007669"/>
    <property type="project" value="UniProtKB-UniRule"/>
</dbReference>
<dbReference type="Gene3D" id="3.40.1090.10">
    <property type="entry name" value="Cytosolic phospholipase A2 catalytic domain"/>
    <property type="match status" value="2"/>
</dbReference>
<keyword evidence="2 4" id="KW-0442">Lipid degradation</keyword>
<accession>F4LRY2</accession>
<dbReference type="Proteomes" id="UP000010802">
    <property type="component" value="Chromosome"/>
</dbReference>
<dbReference type="PROSITE" id="PS51635">
    <property type="entry name" value="PNPLA"/>
    <property type="match status" value="1"/>
</dbReference>
<dbReference type="KEGG" id="tae:TepiRe1_2367"/>
<feature type="short sequence motif" description="DGA/G" evidence="4">
    <location>
        <begin position="194"/>
        <end position="196"/>
    </location>
</feature>
<dbReference type="InterPro" id="IPR002641">
    <property type="entry name" value="PNPLA_dom"/>
</dbReference>
<dbReference type="Pfam" id="PF01734">
    <property type="entry name" value="Patatin"/>
    <property type="match status" value="1"/>
</dbReference>
<protein>
    <submittedName>
        <fullName evidence="6">Patatin</fullName>
    </submittedName>
</protein>
<organism evidence="6 7">
    <name type="scientific">Tepidanaerobacter acetatoxydans (strain DSM 21804 / JCM 16047 / Re1)</name>
    <dbReference type="NCBI Taxonomy" id="1209989"/>
    <lineage>
        <taxon>Bacteria</taxon>
        <taxon>Bacillati</taxon>
        <taxon>Bacillota</taxon>
        <taxon>Clostridia</taxon>
        <taxon>Thermosediminibacterales</taxon>
        <taxon>Tepidanaerobacteraceae</taxon>
        <taxon>Tepidanaerobacter</taxon>
    </lineage>
</organism>
<keyword evidence="1 4" id="KW-0378">Hydrolase</keyword>
<feature type="short sequence motif" description="GXSXG" evidence="4">
    <location>
        <begin position="41"/>
        <end position="45"/>
    </location>
</feature>
<evidence type="ECO:0000259" key="5">
    <source>
        <dbReference type="PROSITE" id="PS51635"/>
    </source>
</evidence>
<sequence length="298" mass="32923">MAESTFRFGLALSGGGIRGAAHLGILKTLIENGIYPDIISGTSAGSIVSALYAADVNFNELAKKFKDINPVHLLDPTIPGVYTLLLLYYYWTKRPMLNWTFPKGLLKGEKIESLLEDVLERKHFNNLKVPLSVVSVDINSGQTVIFCPKNNVPRKKMNNTVFITDQSLAVAVRASISLPGIFIPKVVKGHTLVDGGIKNNIPVDILHAQKAKKVIGVDLGVSENRAKVDSIVDILMATIDIMGDELSYYIRKENPGYYIYPDIQGIGYKDFDRIPEIIKYGEIAAKKELPNIIEYLSS</sequence>
<keyword evidence="7" id="KW-1185">Reference proteome</keyword>
<dbReference type="OrthoDB" id="9770965at2"/>
<feature type="short sequence motif" description="GXGXXG" evidence="4">
    <location>
        <begin position="14"/>
        <end position="19"/>
    </location>
</feature>
<evidence type="ECO:0000313" key="7">
    <source>
        <dbReference type="Proteomes" id="UP000010802"/>
    </source>
</evidence>
<proteinExistence type="predicted"/>
<dbReference type="EMBL" id="HF563609">
    <property type="protein sequence ID" value="CDI40972.1"/>
    <property type="molecule type" value="Genomic_DNA"/>
</dbReference>
<evidence type="ECO:0000256" key="4">
    <source>
        <dbReference type="PROSITE-ProRule" id="PRU01161"/>
    </source>
</evidence>
<evidence type="ECO:0000313" key="6">
    <source>
        <dbReference type="EMBL" id="CDI40972.1"/>
    </source>
</evidence>
<dbReference type="InterPro" id="IPR016035">
    <property type="entry name" value="Acyl_Trfase/lysoPLipase"/>
</dbReference>
<feature type="active site" description="Nucleophile" evidence="4">
    <location>
        <position position="43"/>
    </location>
</feature>
<evidence type="ECO:0000256" key="1">
    <source>
        <dbReference type="ARBA" id="ARBA00022801"/>
    </source>
</evidence>
<dbReference type="InterPro" id="IPR050301">
    <property type="entry name" value="NTE"/>
</dbReference>
<gene>
    <name evidence="6" type="ordered locus">TEPIRE1_2367</name>
</gene>
<evidence type="ECO:0000256" key="2">
    <source>
        <dbReference type="ARBA" id="ARBA00022963"/>
    </source>
</evidence>
<dbReference type="GO" id="GO:0016787">
    <property type="term" value="F:hydrolase activity"/>
    <property type="evidence" value="ECO:0007669"/>
    <property type="project" value="UniProtKB-UniRule"/>
</dbReference>
<reference evidence="7" key="1">
    <citation type="journal article" date="2013" name="Genome Announc.">
        <title>First genome sequence of a syntrophic acetate-oxidizing bacterium, Tepidanaerobacter acetatoxydans strain Re1.</title>
        <authorList>
            <person name="Manzoor S."/>
            <person name="Bongcam-Rudloff E."/>
            <person name="Schnurer A."/>
            <person name="Muller B."/>
        </authorList>
    </citation>
    <scope>NUCLEOTIDE SEQUENCE [LARGE SCALE GENOMIC DNA]</scope>
    <source>
        <strain evidence="7">Re1</strain>
    </source>
</reference>
<dbReference type="eggNOG" id="COG1752">
    <property type="taxonomic scope" value="Bacteria"/>
</dbReference>
<dbReference type="HOGENOM" id="CLU_047251_0_0_9"/>
<dbReference type="KEGG" id="tep:TepRe1_2199"/>
<feature type="domain" description="PNPLA" evidence="5">
    <location>
        <begin position="10"/>
        <end position="207"/>
    </location>
</feature>
<dbReference type="PANTHER" id="PTHR14226">
    <property type="entry name" value="NEUROPATHY TARGET ESTERASE/SWISS CHEESE D.MELANOGASTER"/>
    <property type="match status" value="1"/>
</dbReference>
<dbReference type="RefSeq" id="WP_013779240.1">
    <property type="nucleotide sequence ID" value="NC_015519.1"/>
</dbReference>
<dbReference type="SUPFAM" id="SSF52151">
    <property type="entry name" value="FabD/lysophospholipase-like"/>
    <property type="match status" value="1"/>
</dbReference>
<dbReference type="AlphaFoldDB" id="F4LRY2"/>
<keyword evidence="3 4" id="KW-0443">Lipid metabolism</keyword>
<dbReference type="STRING" id="1209989.TepRe1_2199"/>
<evidence type="ECO:0000256" key="3">
    <source>
        <dbReference type="ARBA" id="ARBA00023098"/>
    </source>
</evidence>
<dbReference type="CDD" id="cd07205">
    <property type="entry name" value="Pat_PNPLA6_PNPLA7_NTE1_like"/>
    <property type="match status" value="1"/>
</dbReference>
<name>F4LRY2_TEPAE</name>